<gene>
    <name evidence="1" type="ORF">WKI67_43490</name>
</gene>
<organism evidence="1 2">
    <name type="scientific">Streptomyces achmelvichensis</name>
    <dbReference type="NCBI Taxonomy" id="3134111"/>
    <lineage>
        <taxon>Bacteria</taxon>
        <taxon>Bacillati</taxon>
        <taxon>Actinomycetota</taxon>
        <taxon>Actinomycetes</taxon>
        <taxon>Kitasatosporales</taxon>
        <taxon>Streptomycetaceae</taxon>
        <taxon>Streptomyces</taxon>
    </lineage>
</organism>
<proteinExistence type="predicted"/>
<name>A0ACC6QAK2_9ACTN</name>
<comment type="caution">
    <text evidence="1">The sequence shown here is derived from an EMBL/GenBank/DDBJ whole genome shotgun (WGS) entry which is preliminary data.</text>
</comment>
<dbReference type="Proteomes" id="UP001377168">
    <property type="component" value="Unassembled WGS sequence"/>
</dbReference>
<protein>
    <submittedName>
        <fullName evidence="1">DUF6087 family protein</fullName>
    </submittedName>
</protein>
<reference evidence="1" key="1">
    <citation type="submission" date="2024-03" db="EMBL/GenBank/DDBJ databases">
        <title>Novel Streptomyces species of biotechnological and ecological value are a feature of Machair soil.</title>
        <authorList>
            <person name="Prole J.R."/>
            <person name="Goodfellow M."/>
            <person name="Allenby N."/>
            <person name="Ward A.C."/>
        </authorList>
    </citation>
    <scope>NUCLEOTIDE SEQUENCE</scope>
    <source>
        <strain evidence="1">MS2.AVA.5</strain>
    </source>
</reference>
<evidence type="ECO:0000313" key="1">
    <source>
        <dbReference type="EMBL" id="MEJ8640152.1"/>
    </source>
</evidence>
<dbReference type="EMBL" id="JBBKAJ010000039">
    <property type="protein sequence ID" value="MEJ8640152.1"/>
    <property type="molecule type" value="Genomic_DNA"/>
</dbReference>
<sequence>MNEESLEEWARRREERRAQSTGKLRAVPLASGSHRGSHVEPDAPRAVEEWDGAQWVIVGLVDDLAAAKGLLHPPQPVMEKAEWDRPVGGKGRGRHRRSAPAAEDC</sequence>
<evidence type="ECO:0000313" key="2">
    <source>
        <dbReference type="Proteomes" id="UP001377168"/>
    </source>
</evidence>
<keyword evidence="2" id="KW-1185">Reference proteome</keyword>
<accession>A0ACC6QAK2</accession>